<comment type="caution">
    <text evidence="3">The sequence shown here is derived from an EMBL/GenBank/DDBJ whole genome shotgun (WGS) entry which is preliminary data.</text>
</comment>
<dbReference type="InterPro" id="IPR001611">
    <property type="entry name" value="Leu-rich_rpt"/>
</dbReference>
<dbReference type="AlphaFoldDB" id="A0ABD3Q1B0"/>
<feature type="compositionally biased region" description="Basic and acidic residues" evidence="1">
    <location>
        <begin position="13"/>
        <end position="22"/>
    </location>
</feature>
<evidence type="ECO:0000313" key="4">
    <source>
        <dbReference type="Proteomes" id="UP001530315"/>
    </source>
</evidence>
<dbReference type="Proteomes" id="UP001530315">
    <property type="component" value="Unassembled WGS sequence"/>
</dbReference>
<dbReference type="SUPFAM" id="SSF52047">
    <property type="entry name" value="RNI-like"/>
    <property type="match status" value="2"/>
</dbReference>
<accession>A0ABD3Q1B0</accession>
<dbReference type="EMBL" id="JALLAZ020000484">
    <property type="protein sequence ID" value="KAL3794113.1"/>
    <property type="molecule type" value="Genomic_DNA"/>
</dbReference>
<dbReference type="Gene3D" id="3.80.10.10">
    <property type="entry name" value="Ribonuclease Inhibitor"/>
    <property type="match status" value="5"/>
</dbReference>
<feature type="domain" description="F-box/LRR-repeat protein 15-like leucin rich repeat" evidence="2">
    <location>
        <begin position="390"/>
        <end position="511"/>
    </location>
</feature>
<name>A0ABD3Q1B0_9STRA</name>
<dbReference type="InterPro" id="IPR006553">
    <property type="entry name" value="Leu-rich_rpt_Cys-con_subtyp"/>
</dbReference>
<dbReference type="SMART" id="SM00367">
    <property type="entry name" value="LRR_CC"/>
    <property type="match status" value="14"/>
</dbReference>
<sequence length="878" mass="94571">MMGGSCSSHRQHRQVDHSDGNRLRSGSGRRCRSRSFSSVVGRLCGGSQDLSSEDESHLSARCSVKRAARHSIDAEVSSVVPNQAISNFYPPDDNYEPHPTDPTKRCPKSLTELCIDSICRSLPDLEGQLPAGLPQDVVDRIVQSLTSHAALNCTTLRALTNCELGALSLANCRGVSDEWLVTLSSSTLSSDSPRRNGSTSVGESNGTNQRHRTASNASEECPKRANFNHCTGGPPSPPPLRDVHPTQFAVPGSVSSMIMDVDDLDDLYSGDTSNHKDSTDDCCIKSCGSRSTSSFASASSRPTSPLLPSVLPPPEFFSLTRNPPAPSASLWLHAIKGFAAGDVSSNACIKTHSSPQKPYQLPDATDDSFCNDDASFTGSFRAPPVAACGTTSTLTLLDLRGSQRITDRGLLQLSHTPLLYLEVARLDNCHGITGRGLLAFSRSHRLHTLSMSNCRRLTDEAVVNVSHLGTSLSALNLGGCRCLTDRSLEALGRLVMLRKLDLSQCDLITDDGLVNLVDLGLIEELSLGWCRLISDDGLEIMVGHPNRSQALRTLRLARCSITDVGLSHLEKLENLEELDLNGCVNISSPALGDTLAKLTHLITLDVSYCPGILRSSWQGKINSLKTLELCYSGVKDSYLSHLRSLPMLEELNLDSCNVADWGIAHLVDNNVMPNLTTLDLADTNISDAAMSKISQFENMRHLSLFYCNISNRGLKHLSSMKKLEVLNLDSRDLSDDGLKYLSGLPLKSLDLFSSRVSDLGCVYLSKITSLTSLELCGGGIGDLGCAHLATLPNLASLNLSQNESITNCGAASLAALTNLKALNLSNTSVNSDALKFFGGLLKLQSLALYGCQDIKDSPKLSSLQKCGHKPQLEQKHGF</sequence>
<evidence type="ECO:0000313" key="3">
    <source>
        <dbReference type="EMBL" id="KAL3794113.1"/>
    </source>
</evidence>
<dbReference type="SUPFAM" id="SSF52058">
    <property type="entry name" value="L domain-like"/>
    <property type="match status" value="1"/>
</dbReference>
<proteinExistence type="predicted"/>
<gene>
    <name evidence="3" type="ORF">ACHAW5_010544</name>
</gene>
<protein>
    <recommendedName>
        <fullName evidence="2">F-box/LRR-repeat protein 15-like leucin rich repeat domain-containing protein</fullName>
    </recommendedName>
</protein>
<feature type="region of interest" description="Disordered" evidence="1">
    <location>
        <begin position="186"/>
        <end position="247"/>
    </location>
</feature>
<reference evidence="3 4" key="1">
    <citation type="submission" date="2024-10" db="EMBL/GenBank/DDBJ databases">
        <title>Updated reference genomes for cyclostephanoid diatoms.</title>
        <authorList>
            <person name="Roberts W.R."/>
            <person name="Alverson A.J."/>
        </authorList>
    </citation>
    <scope>NUCLEOTIDE SEQUENCE [LARGE SCALE GENOMIC DNA]</scope>
    <source>
        <strain evidence="3 4">AJA276-08</strain>
    </source>
</reference>
<evidence type="ECO:0000259" key="2">
    <source>
        <dbReference type="Pfam" id="PF25372"/>
    </source>
</evidence>
<organism evidence="3 4">
    <name type="scientific">Stephanodiscus triporus</name>
    <dbReference type="NCBI Taxonomy" id="2934178"/>
    <lineage>
        <taxon>Eukaryota</taxon>
        <taxon>Sar</taxon>
        <taxon>Stramenopiles</taxon>
        <taxon>Ochrophyta</taxon>
        <taxon>Bacillariophyta</taxon>
        <taxon>Coscinodiscophyceae</taxon>
        <taxon>Thalassiosirophycidae</taxon>
        <taxon>Stephanodiscales</taxon>
        <taxon>Stephanodiscaceae</taxon>
        <taxon>Stephanodiscus</taxon>
    </lineage>
</organism>
<keyword evidence="4" id="KW-1185">Reference proteome</keyword>
<dbReference type="Pfam" id="PF13855">
    <property type="entry name" value="LRR_8"/>
    <property type="match status" value="1"/>
</dbReference>
<dbReference type="Pfam" id="PF25372">
    <property type="entry name" value="DUF7885"/>
    <property type="match status" value="1"/>
</dbReference>
<dbReference type="InterPro" id="IPR032675">
    <property type="entry name" value="LRR_dom_sf"/>
</dbReference>
<dbReference type="PANTHER" id="PTHR13318">
    <property type="entry name" value="PARTNER OF PAIRED, ISOFORM B-RELATED"/>
    <property type="match status" value="1"/>
</dbReference>
<dbReference type="Pfam" id="PF13516">
    <property type="entry name" value="LRR_6"/>
    <property type="match status" value="3"/>
</dbReference>
<feature type="compositionally biased region" description="Polar residues" evidence="1">
    <location>
        <begin position="195"/>
        <end position="218"/>
    </location>
</feature>
<feature type="region of interest" description="Disordered" evidence="1">
    <location>
        <begin position="1"/>
        <end position="36"/>
    </location>
</feature>
<evidence type="ECO:0000256" key="1">
    <source>
        <dbReference type="SAM" id="MobiDB-lite"/>
    </source>
</evidence>
<dbReference type="InterPro" id="IPR057207">
    <property type="entry name" value="FBXL15_LRR"/>
</dbReference>